<organism evidence="2">
    <name type="scientific">marine metagenome</name>
    <dbReference type="NCBI Taxonomy" id="408172"/>
    <lineage>
        <taxon>unclassified sequences</taxon>
        <taxon>metagenomes</taxon>
        <taxon>ecological metagenomes</taxon>
    </lineage>
</organism>
<proteinExistence type="predicted"/>
<accession>A0A381WMD6</accession>
<evidence type="ECO:0000313" key="2">
    <source>
        <dbReference type="EMBL" id="SVA53654.1"/>
    </source>
</evidence>
<dbReference type="EMBL" id="UINC01012265">
    <property type="protein sequence ID" value="SVA53654.1"/>
    <property type="molecule type" value="Genomic_DNA"/>
</dbReference>
<sequence length="169" mass="18665">MHTRNRLVWSLALTTIIALTVACGGGAEEPAENTLPAEEPTAVSETSPEPDPMLEPEQPAAPAEPQLEGAIVEMEEAHDMAWTTAASREVPGEYYWVVQLRNDTTQTLDITVTFEFLDENEGVVKTDRSTERISPAASGTFRVEGQMNRDDSRSVDGYTYTWSWEIVTS</sequence>
<evidence type="ECO:0008006" key="3">
    <source>
        <dbReference type="Google" id="ProtNLM"/>
    </source>
</evidence>
<dbReference type="PROSITE" id="PS51257">
    <property type="entry name" value="PROKAR_LIPOPROTEIN"/>
    <property type="match status" value="1"/>
</dbReference>
<protein>
    <recommendedName>
        <fullName evidence="3">Lipoprotein</fullName>
    </recommendedName>
</protein>
<gene>
    <name evidence="2" type="ORF">METZ01_LOCUS106508</name>
</gene>
<feature type="region of interest" description="Disordered" evidence="1">
    <location>
        <begin position="28"/>
        <end position="62"/>
    </location>
</feature>
<name>A0A381WMD6_9ZZZZ</name>
<evidence type="ECO:0000256" key="1">
    <source>
        <dbReference type="SAM" id="MobiDB-lite"/>
    </source>
</evidence>
<reference evidence="2" key="1">
    <citation type="submission" date="2018-05" db="EMBL/GenBank/DDBJ databases">
        <authorList>
            <person name="Lanie J.A."/>
            <person name="Ng W.-L."/>
            <person name="Kazmierczak K.M."/>
            <person name="Andrzejewski T.M."/>
            <person name="Davidsen T.M."/>
            <person name="Wayne K.J."/>
            <person name="Tettelin H."/>
            <person name="Glass J.I."/>
            <person name="Rusch D."/>
            <person name="Podicherti R."/>
            <person name="Tsui H.-C.T."/>
            <person name="Winkler M.E."/>
        </authorList>
    </citation>
    <scope>NUCLEOTIDE SEQUENCE</scope>
</reference>
<dbReference type="AlphaFoldDB" id="A0A381WMD6"/>